<accession>F4R8J8</accession>
<dbReference type="EMBL" id="GL883092">
    <property type="protein sequence ID" value="EGG11588.1"/>
    <property type="molecule type" value="Genomic_DNA"/>
</dbReference>
<keyword evidence="3" id="KW-1185">Reference proteome</keyword>
<dbReference type="InParanoid" id="F4R8J8"/>
<protein>
    <submittedName>
        <fullName evidence="2">Uncharacterized protein</fullName>
    </submittedName>
</protein>
<dbReference type="RefSeq" id="XP_007405223.1">
    <property type="nucleotide sequence ID" value="XM_007405161.1"/>
</dbReference>
<dbReference type="AlphaFoldDB" id="F4R8J8"/>
<dbReference type="Proteomes" id="UP000001072">
    <property type="component" value="Unassembled WGS sequence"/>
</dbReference>
<reference evidence="3" key="1">
    <citation type="journal article" date="2011" name="Proc. Natl. Acad. Sci. U.S.A.">
        <title>Obligate biotrophy features unraveled by the genomic analysis of rust fungi.</title>
        <authorList>
            <person name="Duplessis S."/>
            <person name="Cuomo C.A."/>
            <person name="Lin Y.-C."/>
            <person name="Aerts A."/>
            <person name="Tisserant E."/>
            <person name="Veneault-Fourrey C."/>
            <person name="Joly D.L."/>
            <person name="Hacquard S."/>
            <person name="Amselem J."/>
            <person name="Cantarel B.L."/>
            <person name="Chiu R."/>
            <person name="Coutinho P.M."/>
            <person name="Feau N."/>
            <person name="Field M."/>
            <person name="Frey P."/>
            <person name="Gelhaye E."/>
            <person name="Goldberg J."/>
            <person name="Grabherr M.G."/>
            <person name="Kodira C.D."/>
            <person name="Kohler A."/>
            <person name="Kuees U."/>
            <person name="Lindquist E.A."/>
            <person name="Lucas S.M."/>
            <person name="Mago R."/>
            <person name="Mauceli E."/>
            <person name="Morin E."/>
            <person name="Murat C."/>
            <person name="Pangilinan J.L."/>
            <person name="Park R."/>
            <person name="Pearson M."/>
            <person name="Quesneville H."/>
            <person name="Rouhier N."/>
            <person name="Sakthikumar S."/>
            <person name="Salamov A.A."/>
            <person name="Schmutz J."/>
            <person name="Selles B."/>
            <person name="Shapiro H."/>
            <person name="Tanguay P."/>
            <person name="Tuskan G.A."/>
            <person name="Henrissat B."/>
            <person name="Van de Peer Y."/>
            <person name="Rouze P."/>
            <person name="Ellis J.G."/>
            <person name="Dodds P.N."/>
            <person name="Schein J.E."/>
            <person name="Zhong S."/>
            <person name="Hamelin R.C."/>
            <person name="Grigoriev I.V."/>
            <person name="Szabo L.J."/>
            <person name="Martin F."/>
        </authorList>
    </citation>
    <scope>NUCLEOTIDE SEQUENCE [LARGE SCALE GENOMIC DNA]</scope>
    <source>
        <strain evidence="3">98AG31 / pathotype 3-4-7</strain>
    </source>
</reference>
<feature type="region of interest" description="Disordered" evidence="1">
    <location>
        <begin position="177"/>
        <end position="246"/>
    </location>
</feature>
<proteinExistence type="predicted"/>
<sequence length="246" mass="26777">MEPLQLSVHFRSTLYLGDQLQPDSSHRLAGPLYASDVFVCFNRPEYIPVTVMASGGSTVLEPDVPHFQSRTIVNFDVEYTLQRATMREIGLELFQIGDVLGLHGTLFGYDQTRDQWIVHRWCTVADNWPVRGHQRGGIVLQSHLFLAPLNGAHSYPNFLTQRRGMAHVHLLVSTDPASMELSSSSHTKPGTAPDQAASEPPGAPCRSSHIKLAANIHSFGSAEPDAKPGGSAPGQASAETQLAPPH</sequence>
<evidence type="ECO:0000256" key="1">
    <source>
        <dbReference type="SAM" id="MobiDB-lite"/>
    </source>
</evidence>
<evidence type="ECO:0000313" key="2">
    <source>
        <dbReference type="EMBL" id="EGG11588.1"/>
    </source>
</evidence>
<gene>
    <name evidence="2" type="ORF">MELLADRAFT_102511</name>
</gene>
<dbReference type="VEuPathDB" id="FungiDB:MELLADRAFT_102511"/>
<dbReference type="HOGENOM" id="CLU_1129262_0_0_1"/>
<organism evidence="3">
    <name type="scientific">Melampsora larici-populina (strain 98AG31 / pathotype 3-4-7)</name>
    <name type="common">Poplar leaf rust fungus</name>
    <dbReference type="NCBI Taxonomy" id="747676"/>
    <lineage>
        <taxon>Eukaryota</taxon>
        <taxon>Fungi</taxon>
        <taxon>Dikarya</taxon>
        <taxon>Basidiomycota</taxon>
        <taxon>Pucciniomycotina</taxon>
        <taxon>Pucciniomycetes</taxon>
        <taxon>Pucciniales</taxon>
        <taxon>Melampsoraceae</taxon>
        <taxon>Melampsora</taxon>
    </lineage>
</organism>
<name>F4R8J8_MELLP</name>
<dbReference type="KEGG" id="mlr:MELLADRAFT_102511"/>
<evidence type="ECO:0000313" key="3">
    <source>
        <dbReference type="Proteomes" id="UP000001072"/>
    </source>
</evidence>
<dbReference type="GeneID" id="18921697"/>